<comment type="caution">
    <text evidence="9">The sequence shown here is derived from an EMBL/GenBank/DDBJ whole genome shotgun (WGS) entry which is preliminary data.</text>
</comment>
<dbReference type="EMBL" id="JMIH01000004">
    <property type="protein sequence ID" value="KEO75832.1"/>
    <property type="molecule type" value="Genomic_DNA"/>
</dbReference>
<evidence type="ECO:0000256" key="7">
    <source>
        <dbReference type="HAMAP-Rule" id="MF_00853"/>
    </source>
</evidence>
<comment type="subcellular location">
    <subcellularLocation>
        <location evidence="7">Cell membrane</location>
        <topology evidence="7">Peripheral membrane protein</topology>
    </subcellularLocation>
</comment>
<dbReference type="RefSeq" id="WP_035068812.1">
    <property type="nucleotide sequence ID" value="NZ_JMIH01000004.1"/>
</dbReference>
<name>A0A074LPH8_9BACT</name>
<reference evidence="9 10" key="1">
    <citation type="submission" date="2014-04" db="EMBL/GenBank/DDBJ databases">
        <title>Characterization and application of a salt tolerant electro-active bacterium.</title>
        <authorList>
            <person name="Yang L."/>
            <person name="Wei S."/>
            <person name="Tay Q.X.M."/>
        </authorList>
    </citation>
    <scope>NUCLEOTIDE SEQUENCE [LARGE SCALE GENOMIC DNA]</scope>
    <source>
        <strain evidence="9 10">LY1</strain>
    </source>
</reference>
<dbReference type="InterPro" id="IPR026816">
    <property type="entry name" value="Flavodoxin_dom"/>
</dbReference>
<dbReference type="PANTHER" id="PTHR38030">
    <property type="entry name" value="PROTOPORPHYRINOGEN IX DEHYDROGENASE [MENAQUINONE]"/>
    <property type="match status" value="1"/>
</dbReference>
<dbReference type="PANTHER" id="PTHR38030:SF2">
    <property type="entry name" value="PROTOPORPHYRINOGEN IX DEHYDROGENASE [QUINONE]"/>
    <property type="match status" value="1"/>
</dbReference>
<dbReference type="SUPFAM" id="SSF52218">
    <property type="entry name" value="Flavoproteins"/>
    <property type="match status" value="1"/>
</dbReference>
<dbReference type="GO" id="GO:0006782">
    <property type="term" value="P:protoporphyrinogen IX biosynthetic process"/>
    <property type="evidence" value="ECO:0007669"/>
    <property type="project" value="UniProtKB-UniRule"/>
</dbReference>
<dbReference type="HAMAP" id="MF_00853">
    <property type="entry name" value="HemG"/>
    <property type="match status" value="1"/>
</dbReference>
<dbReference type="GO" id="GO:0004729">
    <property type="term" value="F:oxygen-dependent protoporphyrinogen oxidase activity"/>
    <property type="evidence" value="ECO:0007669"/>
    <property type="project" value="InterPro"/>
</dbReference>
<sequence length="174" mass="19770">MIKTIIIFSSVEGQTKKICLYIKDILIQSNHLVDLVSVDDVTSNLETYEKIVLASSIRYGKHNEKLDKLIQDNSDLLNIKKTAFISVNLVARKSEKSRAGTNPYVAKFLKSLTWKPTMVGVFAGRLNYKLYGFMDRLMIMLIMLITKGPTKSNTNIEYTSWTDVNIFAIKLAKL</sequence>
<evidence type="ECO:0000256" key="4">
    <source>
        <dbReference type="ARBA" id="ARBA00023002"/>
    </source>
</evidence>
<evidence type="ECO:0000256" key="6">
    <source>
        <dbReference type="ARBA" id="ARBA00023244"/>
    </source>
</evidence>
<feature type="domain" description="Flavodoxin" evidence="8">
    <location>
        <begin position="5"/>
        <end position="152"/>
    </location>
</feature>
<comment type="cofactor">
    <cofactor evidence="7">
        <name>FMN</name>
        <dbReference type="ChEBI" id="CHEBI:58210"/>
    </cofactor>
    <text evidence="7">Binds 1 FMN non-covalently per subunit.</text>
</comment>
<dbReference type="OrthoDB" id="9795729at2"/>
<evidence type="ECO:0000256" key="2">
    <source>
        <dbReference type="ARBA" id="ARBA00022643"/>
    </source>
</evidence>
<evidence type="ECO:0000256" key="5">
    <source>
        <dbReference type="ARBA" id="ARBA00023136"/>
    </source>
</evidence>
<proteinExistence type="inferred from homology"/>
<keyword evidence="10" id="KW-1185">Reference proteome</keyword>
<evidence type="ECO:0000256" key="3">
    <source>
        <dbReference type="ARBA" id="ARBA00022741"/>
    </source>
</evidence>
<dbReference type="UniPathway" id="UPA00251">
    <property type="reaction ID" value="UER00324"/>
</dbReference>
<keyword evidence="2 7" id="KW-0288">FMN</keyword>
<comment type="function">
    <text evidence="7">Catalyzes the 6-electron oxidation of protoporphyrinogen IX to form protoporphyrin IX; under anaerobic conditions uses menaquinone as an electron acceptor, under aerobic conditions uses ubiquinone as an electron acceptor.</text>
</comment>
<keyword evidence="5" id="KW-0472">Membrane</keyword>
<comment type="catalytic activity">
    <reaction evidence="7">
        <text>protoporphyrinogen IX + 3 a menaquinone = protoporphyrin IX + 3 a menaquinol</text>
        <dbReference type="Rhea" id="RHEA:27409"/>
        <dbReference type="Rhea" id="RHEA-COMP:9537"/>
        <dbReference type="Rhea" id="RHEA-COMP:9539"/>
        <dbReference type="ChEBI" id="CHEBI:16374"/>
        <dbReference type="ChEBI" id="CHEBI:18151"/>
        <dbReference type="ChEBI" id="CHEBI:57306"/>
        <dbReference type="ChEBI" id="CHEBI:57307"/>
        <dbReference type="EC" id="1.3.5.3"/>
    </reaction>
</comment>
<comment type="catalytic activity">
    <reaction evidence="7">
        <text>protoporphyrinogen IX + 3 a quinone = protoporphyrin IX + 3 a quinol</text>
        <dbReference type="Rhea" id="RHEA:65032"/>
        <dbReference type="ChEBI" id="CHEBI:24646"/>
        <dbReference type="ChEBI" id="CHEBI:57306"/>
        <dbReference type="ChEBI" id="CHEBI:57307"/>
        <dbReference type="ChEBI" id="CHEBI:132124"/>
        <dbReference type="EC" id="1.3.5.3"/>
    </reaction>
</comment>
<keyword evidence="4 7" id="KW-0560">Oxidoreductase</keyword>
<keyword evidence="6 7" id="KW-0627">Porphyrin biosynthesis</keyword>
<dbReference type="Pfam" id="PF12724">
    <property type="entry name" value="Flavodoxin_5"/>
    <property type="match status" value="1"/>
</dbReference>
<dbReference type="Proteomes" id="UP000027821">
    <property type="component" value="Unassembled WGS sequence"/>
</dbReference>
<keyword evidence="7" id="KW-1003">Cell membrane</keyword>
<evidence type="ECO:0000313" key="9">
    <source>
        <dbReference type="EMBL" id="KEO75832.1"/>
    </source>
</evidence>
<dbReference type="STRING" id="1048983.EL17_22690"/>
<accession>A0A074LPH8</accession>
<dbReference type="GO" id="GO:0070819">
    <property type="term" value="F:menaquinone-dependent protoporphyrinogen oxidase activity"/>
    <property type="evidence" value="ECO:0007669"/>
    <property type="project" value="UniProtKB-UniRule"/>
</dbReference>
<dbReference type="InterPro" id="IPR044264">
    <property type="entry name" value="HemG"/>
</dbReference>
<dbReference type="Gene3D" id="3.40.50.360">
    <property type="match status" value="1"/>
</dbReference>
<protein>
    <recommendedName>
        <fullName evidence="7">Protoporphyrinogen IX dehydrogenase [quinone]</fullName>
        <ecNumber evidence="7">1.3.5.3</ecNumber>
    </recommendedName>
    <alternativeName>
        <fullName evidence="7">Protoporphyrinogen IX dehydrogenase [menaquinone]</fullName>
    </alternativeName>
    <alternativeName>
        <fullName evidence="7">Protoporphyrinogen IX dehydrogenase [ubiquinone]</fullName>
    </alternativeName>
    <alternativeName>
        <fullName evidence="7">Protoporphyrinogen oxidase</fullName>
        <shortName evidence="7">PPO</shortName>
    </alternativeName>
</protein>
<dbReference type="GO" id="GO:0010181">
    <property type="term" value="F:FMN binding"/>
    <property type="evidence" value="ECO:0007669"/>
    <property type="project" value="UniProtKB-UniRule"/>
</dbReference>
<keyword evidence="3 7" id="KW-0547">Nucleotide-binding</keyword>
<comment type="catalytic activity">
    <reaction evidence="7">
        <text>protoporphyrinogen IX + 3 a ubiquinone = protoporphyrin IX + 3 a ubiquinol</text>
        <dbReference type="Rhea" id="RHEA:63936"/>
        <dbReference type="Rhea" id="RHEA-COMP:9565"/>
        <dbReference type="Rhea" id="RHEA-COMP:9566"/>
        <dbReference type="ChEBI" id="CHEBI:16389"/>
        <dbReference type="ChEBI" id="CHEBI:17976"/>
        <dbReference type="ChEBI" id="CHEBI:57306"/>
        <dbReference type="ChEBI" id="CHEBI:57307"/>
    </reaction>
</comment>
<dbReference type="NCBIfam" id="NF008316">
    <property type="entry name" value="PRK11104.1"/>
    <property type="match status" value="1"/>
</dbReference>
<gene>
    <name evidence="7" type="primary">hemG</name>
    <name evidence="9" type="ORF">EL17_22690</name>
</gene>
<comment type="similarity">
    <text evidence="7">Belongs to the HemG family.</text>
</comment>
<evidence type="ECO:0000259" key="8">
    <source>
        <dbReference type="Pfam" id="PF12724"/>
    </source>
</evidence>
<dbReference type="eggNOG" id="COG4635">
    <property type="taxonomic scope" value="Bacteria"/>
</dbReference>
<organism evidence="9 10">
    <name type="scientific">Anditalea andensis</name>
    <dbReference type="NCBI Taxonomy" id="1048983"/>
    <lineage>
        <taxon>Bacteria</taxon>
        <taxon>Pseudomonadati</taxon>
        <taxon>Bacteroidota</taxon>
        <taxon>Cytophagia</taxon>
        <taxon>Cytophagales</taxon>
        <taxon>Cytophagaceae</taxon>
        <taxon>Anditalea</taxon>
    </lineage>
</organism>
<evidence type="ECO:0000313" key="10">
    <source>
        <dbReference type="Proteomes" id="UP000027821"/>
    </source>
</evidence>
<keyword evidence="1 7" id="KW-0285">Flavoprotein</keyword>
<comment type="pathway">
    <text evidence="7">Porphyrin-containing compound metabolism; protoporphyrin-IX biosynthesis; protoporphyrin-IX from protoporphyrinogen-IX: step 1/1.</text>
</comment>
<dbReference type="EC" id="1.3.5.3" evidence="7"/>
<dbReference type="InterPro" id="IPR052200">
    <property type="entry name" value="Protoporphyrinogen_IX_DH"/>
</dbReference>
<dbReference type="InterPro" id="IPR029039">
    <property type="entry name" value="Flavoprotein-like_sf"/>
</dbReference>
<dbReference type="AlphaFoldDB" id="A0A074LPH8"/>
<dbReference type="GO" id="GO:0005886">
    <property type="term" value="C:plasma membrane"/>
    <property type="evidence" value="ECO:0007669"/>
    <property type="project" value="UniProtKB-SubCell"/>
</dbReference>
<evidence type="ECO:0000256" key="1">
    <source>
        <dbReference type="ARBA" id="ARBA00022630"/>
    </source>
</evidence>